<accession>A0A5C3FG55</accession>
<name>A0A5C3FG55_PSEA2</name>
<feature type="region of interest" description="Disordered" evidence="1">
    <location>
        <begin position="81"/>
        <end position="109"/>
    </location>
</feature>
<dbReference type="AlphaFoldDB" id="A0A5C3FG55"/>
<reference evidence="2" key="1">
    <citation type="submission" date="2018-03" db="EMBL/GenBank/DDBJ databases">
        <authorList>
            <person name="Guldener U."/>
        </authorList>
    </citation>
    <scope>NUCLEOTIDE SEQUENCE [LARGE SCALE GENOMIC DNA]</scope>
    <source>
        <strain evidence="2">ATCC34888</strain>
    </source>
</reference>
<dbReference type="Proteomes" id="UP000325008">
    <property type="component" value="Unassembled WGS sequence"/>
</dbReference>
<protein>
    <submittedName>
        <fullName evidence="2">Uncharacterized protein</fullName>
    </submittedName>
</protein>
<keyword evidence="3" id="KW-1185">Reference proteome</keyword>
<evidence type="ECO:0000313" key="2">
    <source>
        <dbReference type="EMBL" id="SPO42687.1"/>
    </source>
</evidence>
<gene>
    <name evidence="2" type="ORF">PSANT_00370</name>
</gene>
<evidence type="ECO:0000313" key="3">
    <source>
        <dbReference type="Proteomes" id="UP000325008"/>
    </source>
</evidence>
<proteinExistence type="predicted"/>
<organism evidence="2 3">
    <name type="scientific">Pseudozyma antarctica</name>
    <name type="common">Yeast</name>
    <name type="synonym">Candida antarctica</name>
    <dbReference type="NCBI Taxonomy" id="84753"/>
    <lineage>
        <taxon>Eukaryota</taxon>
        <taxon>Fungi</taxon>
        <taxon>Dikarya</taxon>
        <taxon>Basidiomycota</taxon>
        <taxon>Ustilaginomycotina</taxon>
        <taxon>Ustilaginomycetes</taxon>
        <taxon>Ustilaginales</taxon>
        <taxon>Ustilaginaceae</taxon>
        <taxon>Moesziomyces</taxon>
    </lineage>
</organism>
<evidence type="ECO:0000256" key="1">
    <source>
        <dbReference type="SAM" id="MobiDB-lite"/>
    </source>
</evidence>
<sequence>MQPPRRLTRPRRRAADQKCSDLPWNCLTADMTVGTRNSRRRHVPGHLGGFDVKHANESCKAHGSTVGAWCADISHTIDFGSEKNGPLKMEKNGSDANGGGSHRVQTAGV</sequence>
<dbReference type="EMBL" id="OOIQ01000001">
    <property type="protein sequence ID" value="SPO42687.1"/>
    <property type="molecule type" value="Genomic_DNA"/>
</dbReference>
<comment type="caution">
    <text evidence="2">The sequence shown here is derived from an EMBL/GenBank/DDBJ whole genome shotgun (WGS) entry which is preliminary data.</text>
</comment>